<dbReference type="GO" id="GO:0015074">
    <property type="term" value="P:DNA integration"/>
    <property type="evidence" value="ECO:0007669"/>
    <property type="project" value="InterPro"/>
</dbReference>
<dbReference type="InterPro" id="IPR012337">
    <property type="entry name" value="RNaseH-like_sf"/>
</dbReference>
<protein>
    <submittedName>
        <fullName evidence="2">Transposase</fullName>
    </submittedName>
</protein>
<dbReference type="PROSITE" id="PS50994">
    <property type="entry name" value="INTEGRASE"/>
    <property type="match status" value="1"/>
</dbReference>
<sequence>MEYRSVRARQDRWLSAALRIVAREDPSWGYRLAGGYLRLRGWQLNDKRVFRLWRLNGLSLPPYRPRRKIRSGDKLEGPARHRNDVWAWDFVHDRYGDAEPLRCLTVKDEATGYCLAIKTGRHLQHQHVKAALREMITRFGMPKAIRSDNGSELLAGSLQEQMKSYGIQLANIEPGKPWQNGSNESFNGTFRKECLNAEIFASLTEARVIIEKWRHRYNERRSHSSQNYITPEMAYFRVREKRKA</sequence>
<name>A0A7D9D2S8_9GAMM</name>
<evidence type="ECO:0000259" key="1">
    <source>
        <dbReference type="PROSITE" id="PS50994"/>
    </source>
</evidence>
<feature type="domain" description="Integrase catalytic" evidence="1">
    <location>
        <begin position="74"/>
        <end position="239"/>
    </location>
</feature>
<organism evidence="2">
    <name type="scientific">uncultured Woeseiaceae bacterium</name>
    <dbReference type="NCBI Taxonomy" id="1983305"/>
    <lineage>
        <taxon>Bacteria</taxon>
        <taxon>Pseudomonadati</taxon>
        <taxon>Pseudomonadota</taxon>
        <taxon>Gammaproteobacteria</taxon>
        <taxon>Woeseiales</taxon>
        <taxon>Woeseiaceae</taxon>
        <taxon>environmental samples</taxon>
    </lineage>
</organism>
<dbReference type="EMBL" id="LR633967">
    <property type="protein sequence ID" value="VUX56305.1"/>
    <property type="molecule type" value="Genomic_DNA"/>
</dbReference>
<dbReference type="InterPro" id="IPR048020">
    <property type="entry name" value="Transpos_IS3"/>
</dbReference>
<reference evidence="2" key="1">
    <citation type="submission" date="2019-07" db="EMBL/GenBank/DDBJ databases">
        <authorList>
            <person name="Weber M."/>
            <person name="Kostadinov I."/>
            <person name="Kostadinov D I."/>
        </authorList>
    </citation>
    <scope>NUCLEOTIDE SEQUENCE</scope>
    <source>
        <strain evidence="2">Gfbio:sag-sample-m06:053724c1-46a9-4a36-b237-ea2bf867836b</strain>
    </source>
</reference>
<dbReference type="Gene3D" id="3.30.420.10">
    <property type="entry name" value="Ribonuclease H-like superfamily/Ribonuclease H"/>
    <property type="match status" value="1"/>
</dbReference>
<dbReference type="InterPro" id="IPR001584">
    <property type="entry name" value="Integrase_cat-core"/>
</dbReference>
<accession>A0A7D9D2S8</accession>
<dbReference type="PANTHER" id="PTHR47515">
    <property type="entry name" value="LOW CALCIUM RESPONSE LOCUS PROTEIN T"/>
    <property type="match status" value="1"/>
</dbReference>
<dbReference type="PANTHER" id="PTHR47515:SF1">
    <property type="entry name" value="BLR2054 PROTEIN"/>
    <property type="match status" value="1"/>
</dbReference>
<dbReference type="InterPro" id="IPR036397">
    <property type="entry name" value="RNaseH_sf"/>
</dbReference>
<evidence type="ECO:0000313" key="2">
    <source>
        <dbReference type="EMBL" id="VUX56305.1"/>
    </source>
</evidence>
<dbReference type="GO" id="GO:0003676">
    <property type="term" value="F:nucleic acid binding"/>
    <property type="evidence" value="ECO:0007669"/>
    <property type="project" value="InterPro"/>
</dbReference>
<dbReference type="SUPFAM" id="SSF53098">
    <property type="entry name" value="Ribonuclease H-like"/>
    <property type="match status" value="1"/>
</dbReference>
<proteinExistence type="predicted"/>
<dbReference type="NCBIfam" id="NF033516">
    <property type="entry name" value="transpos_IS3"/>
    <property type="match status" value="1"/>
</dbReference>
<dbReference type="AlphaFoldDB" id="A0A7D9D2S8"/>
<dbReference type="Pfam" id="PF13683">
    <property type="entry name" value="rve_3"/>
    <property type="match status" value="1"/>
</dbReference>
<gene>
    <name evidence="2" type="ORF">JTBM06_V1_570003</name>
</gene>